<dbReference type="InterPro" id="IPR025394">
    <property type="entry name" value="DUF4127"/>
</dbReference>
<reference evidence="1 2" key="1">
    <citation type="submission" date="2017-10" db="EMBL/GenBank/DDBJ databases">
        <title>Sequencing the genomes of 1000 actinobacteria strains.</title>
        <authorList>
            <person name="Klenk H.-P."/>
        </authorList>
    </citation>
    <scope>NUCLEOTIDE SEQUENCE [LARGE SCALE GENOMIC DNA]</scope>
    <source>
        <strain evidence="1 2">DSM 21798</strain>
    </source>
</reference>
<dbReference type="Pfam" id="PF13552">
    <property type="entry name" value="DUF4127"/>
    <property type="match status" value="1"/>
</dbReference>
<evidence type="ECO:0000313" key="1">
    <source>
        <dbReference type="EMBL" id="PFG29958.1"/>
    </source>
</evidence>
<evidence type="ECO:0000313" key="2">
    <source>
        <dbReference type="Proteomes" id="UP000221369"/>
    </source>
</evidence>
<proteinExistence type="predicted"/>
<dbReference type="AlphaFoldDB" id="A0A2A9DTD9"/>
<dbReference type="EMBL" id="PDJE01000001">
    <property type="protein sequence ID" value="PFG29958.1"/>
    <property type="molecule type" value="Genomic_DNA"/>
</dbReference>
<organism evidence="1 2">
    <name type="scientific">Paramicrobacterium agarici</name>
    <dbReference type="NCBI Taxonomy" id="630514"/>
    <lineage>
        <taxon>Bacteria</taxon>
        <taxon>Bacillati</taxon>
        <taxon>Actinomycetota</taxon>
        <taxon>Actinomycetes</taxon>
        <taxon>Micrococcales</taxon>
        <taxon>Microbacteriaceae</taxon>
        <taxon>Paramicrobacterium</taxon>
    </lineage>
</organism>
<protein>
    <submittedName>
        <fullName evidence="1">Uncharacterized protein DUF4127</fullName>
    </submittedName>
</protein>
<dbReference type="Proteomes" id="UP000221369">
    <property type="component" value="Unassembled WGS sequence"/>
</dbReference>
<dbReference type="RefSeq" id="WP_098406474.1">
    <property type="nucleotide sequence ID" value="NZ_PDJE01000001.1"/>
</dbReference>
<comment type="caution">
    <text evidence="1">The sequence shown here is derived from an EMBL/GenBank/DDBJ whole genome shotgun (WGS) entry which is preliminary data.</text>
</comment>
<accession>A0A2A9DTD9</accession>
<keyword evidence="2" id="KW-1185">Reference proteome</keyword>
<name>A0A2A9DTD9_9MICO</name>
<sequence length="501" mass="54471">MNSDDRRIALMPLDDRPVNVLLPQDVANVAGVALDVPDASMLPRYREQGDTDALAAWLRERAADPSTTHLVVSIDMLLYGGLIASRTSQDSVREVVGRLDVLRDIKRERPELTIFAVSLVMRASNSYSNAEEPEYWKDYGKDLHALGGALHQQLDSADVGDVDALAEVPDGVVTDYASRRVRNHVVNLNALLLRSEGTIDFLAITADDTATFAAGSAEQVWLRHWMRFLPGARDTLMYPGADEVGAALVARAIASADGIRPRFEARTAQEGGFELVPPFENRPLIESIERQIRAAGAERVESGADIVLVLHAPDPARHDMFRGYPETPDVDAAEATVELVGRSLDGGSRVALADVRFPNGADAELLSRLAAAGLLERLEAFGGWNTAGNTIGSVVALAVAGEAGRASGAFDAEASKRALLTRLLDDYAYQTVIRSEKGADLFPDRFPLADEAHVENAQSVIRDDMNRMLRDTLPGGDWSVTSLSLPWRRSFEVAIMLEPRV</sequence>
<gene>
    <name evidence="1" type="ORF">ATJ78_0877</name>
</gene>